<evidence type="ECO:0000313" key="2">
    <source>
        <dbReference type="EMBL" id="GEM89964.1"/>
    </source>
</evidence>
<feature type="region of interest" description="Disordered" evidence="1">
    <location>
        <begin position="43"/>
        <end position="62"/>
    </location>
</feature>
<name>A0A511RJY5_9DEIN</name>
<evidence type="ECO:0000313" key="3">
    <source>
        <dbReference type="Proteomes" id="UP000321827"/>
    </source>
</evidence>
<reference evidence="2 3" key="1">
    <citation type="submission" date="2019-07" db="EMBL/GenBank/DDBJ databases">
        <title>Whole genome shotgun sequence of Oceanithermus desulfurans NBRC 100063.</title>
        <authorList>
            <person name="Hosoyama A."/>
            <person name="Uohara A."/>
            <person name="Ohji S."/>
            <person name="Ichikawa N."/>
        </authorList>
    </citation>
    <scope>NUCLEOTIDE SEQUENCE [LARGE SCALE GENOMIC DNA]</scope>
    <source>
        <strain evidence="2 3">NBRC 100063</strain>
    </source>
</reference>
<dbReference type="Proteomes" id="UP000321827">
    <property type="component" value="Unassembled WGS sequence"/>
</dbReference>
<dbReference type="EMBL" id="BJXN01000008">
    <property type="protein sequence ID" value="GEM89964.1"/>
    <property type="molecule type" value="Genomic_DNA"/>
</dbReference>
<accession>A0A511RJY5</accession>
<sequence length="62" mass="7059">MRYACPSCGRWVRPLVDITAVSCLRCGVYARREDEEQPALLEAAAPEKLVEEENRPLRKNAQ</sequence>
<protein>
    <submittedName>
        <fullName evidence="2">Uncharacterized protein</fullName>
    </submittedName>
</protein>
<proteinExistence type="predicted"/>
<evidence type="ECO:0000256" key="1">
    <source>
        <dbReference type="SAM" id="MobiDB-lite"/>
    </source>
</evidence>
<comment type="caution">
    <text evidence="2">The sequence shown here is derived from an EMBL/GenBank/DDBJ whole genome shotgun (WGS) entry which is preliminary data.</text>
</comment>
<dbReference type="AlphaFoldDB" id="A0A511RJY5"/>
<gene>
    <name evidence="2" type="ORF">ODE01S_13980</name>
</gene>
<dbReference type="RefSeq" id="WP_147147279.1">
    <property type="nucleotide sequence ID" value="NZ_BJXN01000008.1"/>
</dbReference>
<organism evidence="2 3">
    <name type="scientific">Oceanithermus desulfurans NBRC 100063</name>
    <dbReference type="NCBI Taxonomy" id="1227550"/>
    <lineage>
        <taxon>Bacteria</taxon>
        <taxon>Thermotogati</taxon>
        <taxon>Deinococcota</taxon>
        <taxon>Deinococci</taxon>
        <taxon>Thermales</taxon>
        <taxon>Thermaceae</taxon>
        <taxon>Oceanithermus</taxon>
    </lineage>
</organism>